<accession>A0ABR1HKD1</accession>
<evidence type="ECO:0000313" key="3">
    <source>
        <dbReference type="Proteomes" id="UP001498476"/>
    </source>
</evidence>
<dbReference type="EMBL" id="JAZAVJ010000021">
    <property type="protein sequence ID" value="KAK7421645.1"/>
    <property type="molecule type" value="Genomic_DNA"/>
</dbReference>
<evidence type="ECO:0000256" key="1">
    <source>
        <dbReference type="SAM" id="MobiDB-lite"/>
    </source>
</evidence>
<proteinExistence type="predicted"/>
<organism evidence="2 3">
    <name type="scientific">Neonectria punicea</name>
    <dbReference type="NCBI Taxonomy" id="979145"/>
    <lineage>
        <taxon>Eukaryota</taxon>
        <taxon>Fungi</taxon>
        <taxon>Dikarya</taxon>
        <taxon>Ascomycota</taxon>
        <taxon>Pezizomycotina</taxon>
        <taxon>Sordariomycetes</taxon>
        <taxon>Hypocreomycetidae</taxon>
        <taxon>Hypocreales</taxon>
        <taxon>Nectriaceae</taxon>
        <taxon>Neonectria</taxon>
    </lineage>
</organism>
<gene>
    <name evidence="2" type="ORF">QQX98_002112</name>
</gene>
<protein>
    <recommendedName>
        <fullName evidence="4">BHLH domain-containing protein</fullName>
    </recommendedName>
</protein>
<dbReference type="Proteomes" id="UP001498476">
    <property type="component" value="Unassembled WGS sequence"/>
</dbReference>
<sequence>MPRSAKMNPARRNEIRARDAEYQAMWQGCQRAARRDEYMKATVPARILMLREALTTLMEKRRQSHKHMCNTNIEVMIERHLGREAMSRIPIDLTSPRPNRMNGRGHANNYNHPAIDNNHVYTKRETRSRSPTPNRNLFANRDNGGGYSNYNYPPPPMAAAPVALPSVEAPLIAAYDHNGNHPNHPSYHSAPLAHDGIPRNGPEAHPPVLENGHQYTTLYDELAACRSERCHMSHRIRGLENKLEHVSNVVSVLYMQLRPSAEAKPQVCNQTGLAEDEELVKWDSF</sequence>
<comment type="caution">
    <text evidence="2">The sequence shown here is derived from an EMBL/GenBank/DDBJ whole genome shotgun (WGS) entry which is preliminary data.</text>
</comment>
<feature type="region of interest" description="Disordered" evidence="1">
    <location>
        <begin position="123"/>
        <end position="150"/>
    </location>
</feature>
<name>A0ABR1HKD1_9HYPO</name>
<evidence type="ECO:0000313" key="2">
    <source>
        <dbReference type="EMBL" id="KAK7421645.1"/>
    </source>
</evidence>
<evidence type="ECO:0008006" key="4">
    <source>
        <dbReference type="Google" id="ProtNLM"/>
    </source>
</evidence>
<keyword evidence="3" id="KW-1185">Reference proteome</keyword>
<reference evidence="2 3" key="1">
    <citation type="journal article" date="2025" name="Microbiol. Resour. Announc.">
        <title>Draft genome sequences for Neonectria magnoliae and Neonectria punicea, canker pathogens of Liriodendron tulipifera and Acer saccharum in West Virginia.</title>
        <authorList>
            <person name="Petronek H.M."/>
            <person name="Kasson M.T."/>
            <person name="Metheny A.M."/>
            <person name="Stauder C.M."/>
            <person name="Lovett B."/>
            <person name="Lynch S.C."/>
            <person name="Garnas J.R."/>
            <person name="Kasson L.R."/>
            <person name="Stajich J.E."/>
        </authorList>
    </citation>
    <scope>NUCLEOTIDE SEQUENCE [LARGE SCALE GENOMIC DNA]</scope>
    <source>
        <strain evidence="2 3">NRRL 64653</strain>
    </source>
</reference>